<dbReference type="OrthoDB" id="10017160at2759"/>
<dbReference type="Gene3D" id="3.30.420.10">
    <property type="entry name" value="Ribonuclease H-like superfamily/Ribonuclease H"/>
    <property type="match status" value="1"/>
</dbReference>
<evidence type="ECO:0000313" key="1">
    <source>
        <dbReference type="EMBL" id="GBP90897.1"/>
    </source>
</evidence>
<comment type="caution">
    <text evidence="1">The sequence shown here is derived from an EMBL/GenBank/DDBJ whole genome shotgun (WGS) entry which is preliminary data.</text>
</comment>
<dbReference type="InterPro" id="IPR036397">
    <property type="entry name" value="RNaseH_sf"/>
</dbReference>
<reference evidence="1 2" key="1">
    <citation type="journal article" date="2019" name="Commun. Biol.">
        <title>The bagworm genome reveals a unique fibroin gene that provides high tensile strength.</title>
        <authorList>
            <person name="Kono N."/>
            <person name="Nakamura H."/>
            <person name="Ohtoshi R."/>
            <person name="Tomita M."/>
            <person name="Numata K."/>
            <person name="Arakawa K."/>
        </authorList>
    </citation>
    <scope>NUCLEOTIDE SEQUENCE [LARGE SCALE GENOMIC DNA]</scope>
</reference>
<keyword evidence="2" id="KW-1185">Reference proteome</keyword>
<organism evidence="1 2">
    <name type="scientific">Eumeta variegata</name>
    <name type="common">Bagworm moth</name>
    <name type="synonym">Eumeta japonica</name>
    <dbReference type="NCBI Taxonomy" id="151549"/>
    <lineage>
        <taxon>Eukaryota</taxon>
        <taxon>Metazoa</taxon>
        <taxon>Ecdysozoa</taxon>
        <taxon>Arthropoda</taxon>
        <taxon>Hexapoda</taxon>
        <taxon>Insecta</taxon>
        <taxon>Pterygota</taxon>
        <taxon>Neoptera</taxon>
        <taxon>Endopterygota</taxon>
        <taxon>Lepidoptera</taxon>
        <taxon>Glossata</taxon>
        <taxon>Ditrysia</taxon>
        <taxon>Tineoidea</taxon>
        <taxon>Psychidae</taxon>
        <taxon>Oiketicinae</taxon>
        <taxon>Eumeta</taxon>
    </lineage>
</organism>
<dbReference type="EMBL" id="BGZK01002123">
    <property type="protein sequence ID" value="GBP90897.1"/>
    <property type="molecule type" value="Genomic_DNA"/>
</dbReference>
<evidence type="ECO:0008006" key="3">
    <source>
        <dbReference type="Google" id="ProtNLM"/>
    </source>
</evidence>
<dbReference type="Proteomes" id="UP000299102">
    <property type="component" value="Unassembled WGS sequence"/>
</dbReference>
<accession>A0A4C1ZWC1</accession>
<proteinExistence type="predicted"/>
<gene>
    <name evidence="1" type="ORF">EVAR_66356_1</name>
</gene>
<dbReference type="AlphaFoldDB" id="A0A4C1ZWC1"/>
<evidence type="ECO:0000313" key="2">
    <source>
        <dbReference type="Proteomes" id="UP000299102"/>
    </source>
</evidence>
<sequence>MGTIARFFIIRLSNRLPDIGSCTLFDRHRQTPTDTTHSCRKESFENKSSVWVFGSDSKPPELSVLEKVREKIPRSRILLHYDNISLQTANKTMSFLTSEKVKLVTHPAFNPDLAPWDFFIFLKNHRFDERFDIHSAIRGRDSSQPARAKHPLRPMILMFSKMV</sequence>
<dbReference type="GO" id="GO:0003676">
    <property type="term" value="F:nucleic acid binding"/>
    <property type="evidence" value="ECO:0007669"/>
    <property type="project" value="InterPro"/>
</dbReference>
<name>A0A4C1ZWC1_EUMVA</name>
<protein>
    <recommendedName>
        <fullName evidence="3">Histone-lysine N-methyltransferase SETMAR</fullName>
    </recommendedName>
</protein>